<proteinExistence type="predicted"/>
<dbReference type="Pfam" id="PF07172">
    <property type="entry name" value="GRP"/>
    <property type="match status" value="1"/>
</dbReference>
<accession>B4J4N1</accession>
<evidence type="ECO:0000313" key="3">
    <source>
        <dbReference type="Proteomes" id="UP000001070"/>
    </source>
</evidence>
<protein>
    <submittedName>
        <fullName evidence="2">GH19717</fullName>
    </submittedName>
</protein>
<sequence>MPKFLIVCLCLTALIFLLSPTKAAPGETLVTKASEDDLSTADTIGIGYYSPSYYSPYYGGGGYGGYGYGGYGGYGYRYGGYRGYGRSYRRHIYPVWG</sequence>
<gene>
    <name evidence="2" type="primary">Dgri\GH19717</name>
    <name evidence="2" type="ORF">Dgri_GH19717</name>
</gene>
<feature type="chain" id="PRO_5002808068" evidence="1">
    <location>
        <begin position="24"/>
        <end position="97"/>
    </location>
</feature>
<dbReference type="OrthoDB" id="7872455at2759"/>
<dbReference type="Proteomes" id="UP000001070">
    <property type="component" value="Unassembled WGS sequence"/>
</dbReference>
<dbReference type="EMBL" id="CH916367">
    <property type="protein sequence ID" value="EDW02736.1"/>
    <property type="molecule type" value="Genomic_DNA"/>
</dbReference>
<organism evidence="3">
    <name type="scientific">Drosophila grimshawi</name>
    <name type="common">Hawaiian fruit fly</name>
    <name type="synonym">Idiomyia grimshawi</name>
    <dbReference type="NCBI Taxonomy" id="7222"/>
    <lineage>
        <taxon>Eukaryota</taxon>
        <taxon>Metazoa</taxon>
        <taxon>Ecdysozoa</taxon>
        <taxon>Arthropoda</taxon>
        <taxon>Hexapoda</taxon>
        <taxon>Insecta</taxon>
        <taxon>Pterygota</taxon>
        <taxon>Neoptera</taxon>
        <taxon>Endopterygota</taxon>
        <taxon>Diptera</taxon>
        <taxon>Brachycera</taxon>
        <taxon>Muscomorpha</taxon>
        <taxon>Ephydroidea</taxon>
        <taxon>Drosophilidae</taxon>
        <taxon>Drosophila</taxon>
        <taxon>Hawaiian Drosophila</taxon>
    </lineage>
</organism>
<dbReference type="AlphaFoldDB" id="B4J4N1"/>
<keyword evidence="3" id="KW-1185">Reference proteome</keyword>
<evidence type="ECO:0000313" key="2">
    <source>
        <dbReference type="EMBL" id="EDW02736.1"/>
    </source>
</evidence>
<feature type="signal peptide" evidence="1">
    <location>
        <begin position="1"/>
        <end position="23"/>
    </location>
</feature>
<dbReference type="KEGG" id="dgr:6559951"/>
<dbReference type="OMA" id="YRRHIYP"/>
<dbReference type="HOGENOM" id="CLU_188615_0_0_1"/>
<reference evidence="2 3" key="1">
    <citation type="journal article" date="2007" name="Nature">
        <title>Evolution of genes and genomes on the Drosophila phylogeny.</title>
        <authorList>
            <consortium name="Drosophila 12 Genomes Consortium"/>
            <person name="Clark A.G."/>
            <person name="Eisen M.B."/>
            <person name="Smith D.R."/>
            <person name="Bergman C.M."/>
            <person name="Oliver B."/>
            <person name="Markow T.A."/>
            <person name="Kaufman T.C."/>
            <person name="Kellis M."/>
            <person name="Gelbart W."/>
            <person name="Iyer V.N."/>
            <person name="Pollard D.A."/>
            <person name="Sackton T.B."/>
            <person name="Larracuente A.M."/>
            <person name="Singh N.D."/>
            <person name="Abad J.P."/>
            <person name="Abt D.N."/>
            <person name="Adryan B."/>
            <person name="Aguade M."/>
            <person name="Akashi H."/>
            <person name="Anderson W.W."/>
            <person name="Aquadro C.F."/>
            <person name="Ardell D.H."/>
            <person name="Arguello R."/>
            <person name="Artieri C.G."/>
            <person name="Barbash D.A."/>
            <person name="Barker D."/>
            <person name="Barsanti P."/>
            <person name="Batterham P."/>
            <person name="Batzoglou S."/>
            <person name="Begun D."/>
            <person name="Bhutkar A."/>
            <person name="Blanco E."/>
            <person name="Bosak S.A."/>
            <person name="Bradley R.K."/>
            <person name="Brand A.D."/>
            <person name="Brent M.R."/>
            <person name="Brooks A.N."/>
            <person name="Brown R.H."/>
            <person name="Butlin R.K."/>
            <person name="Caggese C."/>
            <person name="Calvi B.R."/>
            <person name="Bernardo de Carvalho A."/>
            <person name="Caspi A."/>
            <person name="Castrezana S."/>
            <person name="Celniker S.E."/>
            <person name="Chang J.L."/>
            <person name="Chapple C."/>
            <person name="Chatterji S."/>
            <person name="Chinwalla A."/>
            <person name="Civetta A."/>
            <person name="Clifton S.W."/>
            <person name="Comeron J.M."/>
            <person name="Costello J.C."/>
            <person name="Coyne J.A."/>
            <person name="Daub J."/>
            <person name="David R.G."/>
            <person name="Delcher A.L."/>
            <person name="Delehaunty K."/>
            <person name="Do C.B."/>
            <person name="Ebling H."/>
            <person name="Edwards K."/>
            <person name="Eickbush T."/>
            <person name="Evans J.D."/>
            <person name="Filipski A."/>
            <person name="Findeiss S."/>
            <person name="Freyhult E."/>
            <person name="Fulton L."/>
            <person name="Fulton R."/>
            <person name="Garcia A.C."/>
            <person name="Gardiner A."/>
            <person name="Garfield D.A."/>
            <person name="Garvin B.E."/>
            <person name="Gibson G."/>
            <person name="Gilbert D."/>
            <person name="Gnerre S."/>
            <person name="Godfrey J."/>
            <person name="Good R."/>
            <person name="Gotea V."/>
            <person name="Gravely B."/>
            <person name="Greenberg A.J."/>
            <person name="Griffiths-Jones S."/>
            <person name="Gross S."/>
            <person name="Guigo R."/>
            <person name="Gustafson E.A."/>
            <person name="Haerty W."/>
            <person name="Hahn M.W."/>
            <person name="Halligan D.L."/>
            <person name="Halpern A.L."/>
            <person name="Halter G.M."/>
            <person name="Han M.V."/>
            <person name="Heger A."/>
            <person name="Hillier L."/>
            <person name="Hinrichs A.S."/>
            <person name="Holmes I."/>
            <person name="Hoskins R.A."/>
            <person name="Hubisz M.J."/>
            <person name="Hultmark D."/>
            <person name="Huntley M.A."/>
            <person name="Jaffe D.B."/>
            <person name="Jagadeeshan S."/>
            <person name="Jeck W.R."/>
            <person name="Johnson J."/>
            <person name="Jones C.D."/>
            <person name="Jordan W.C."/>
            <person name="Karpen G.H."/>
            <person name="Kataoka E."/>
            <person name="Keightley P.D."/>
            <person name="Kheradpour P."/>
            <person name="Kirkness E.F."/>
            <person name="Koerich L.B."/>
            <person name="Kristiansen K."/>
            <person name="Kudrna D."/>
            <person name="Kulathinal R.J."/>
            <person name="Kumar S."/>
            <person name="Kwok R."/>
            <person name="Lander E."/>
            <person name="Langley C.H."/>
            <person name="Lapoint R."/>
            <person name="Lazzaro B.P."/>
            <person name="Lee S.J."/>
            <person name="Levesque L."/>
            <person name="Li R."/>
            <person name="Lin C.F."/>
            <person name="Lin M.F."/>
            <person name="Lindblad-Toh K."/>
            <person name="Llopart A."/>
            <person name="Long M."/>
            <person name="Low L."/>
            <person name="Lozovsky E."/>
            <person name="Lu J."/>
            <person name="Luo M."/>
            <person name="Machado C.A."/>
            <person name="Makalowski W."/>
            <person name="Marzo M."/>
            <person name="Matsuda M."/>
            <person name="Matzkin L."/>
            <person name="McAllister B."/>
            <person name="McBride C.S."/>
            <person name="McKernan B."/>
            <person name="McKernan K."/>
            <person name="Mendez-Lago M."/>
            <person name="Minx P."/>
            <person name="Mollenhauer M.U."/>
            <person name="Montooth K."/>
            <person name="Mount S.M."/>
            <person name="Mu X."/>
            <person name="Myers E."/>
            <person name="Negre B."/>
            <person name="Newfeld S."/>
            <person name="Nielsen R."/>
            <person name="Noor M.A."/>
            <person name="O'Grady P."/>
            <person name="Pachter L."/>
            <person name="Papaceit M."/>
            <person name="Parisi M.J."/>
            <person name="Parisi M."/>
            <person name="Parts L."/>
            <person name="Pedersen J.S."/>
            <person name="Pesole G."/>
            <person name="Phillippy A.M."/>
            <person name="Ponting C.P."/>
            <person name="Pop M."/>
            <person name="Porcelli D."/>
            <person name="Powell J.R."/>
            <person name="Prohaska S."/>
            <person name="Pruitt K."/>
            <person name="Puig M."/>
            <person name="Quesneville H."/>
            <person name="Ram K.R."/>
            <person name="Rand D."/>
            <person name="Rasmussen M.D."/>
            <person name="Reed L.K."/>
            <person name="Reenan R."/>
            <person name="Reily A."/>
            <person name="Remington K.A."/>
            <person name="Rieger T.T."/>
            <person name="Ritchie M.G."/>
            <person name="Robin C."/>
            <person name="Rogers Y.H."/>
            <person name="Rohde C."/>
            <person name="Rozas J."/>
            <person name="Rubenfield M.J."/>
            <person name="Ruiz A."/>
            <person name="Russo S."/>
            <person name="Salzberg S.L."/>
            <person name="Sanchez-Gracia A."/>
            <person name="Saranga D.J."/>
            <person name="Sato H."/>
            <person name="Schaeffer S.W."/>
            <person name="Schatz M.C."/>
            <person name="Schlenke T."/>
            <person name="Schwartz R."/>
            <person name="Segarra C."/>
            <person name="Singh R.S."/>
            <person name="Sirot L."/>
            <person name="Sirota M."/>
            <person name="Sisneros N.B."/>
            <person name="Smith C.D."/>
            <person name="Smith T.F."/>
            <person name="Spieth J."/>
            <person name="Stage D.E."/>
            <person name="Stark A."/>
            <person name="Stephan W."/>
            <person name="Strausberg R.L."/>
            <person name="Strempel S."/>
            <person name="Sturgill D."/>
            <person name="Sutton G."/>
            <person name="Sutton G.G."/>
            <person name="Tao W."/>
            <person name="Teichmann S."/>
            <person name="Tobari Y.N."/>
            <person name="Tomimura Y."/>
            <person name="Tsolas J.M."/>
            <person name="Valente V.L."/>
            <person name="Venter E."/>
            <person name="Venter J.C."/>
            <person name="Vicario S."/>
            <person name="Vieira F.G."/>
            <person name="Vilella A.J."/>
            <person name="Villasante A."/>
            <person name="Walenz B."/>
            <person name="Wang J."/>
            <person name="Wasserman M."/>
            <person name="Watts T."/>
            <person name="Wilson D."/>
            <person name="Wilson R.K."/>
            <person name="Wing R.A."/>
            <person name="Wolfner M.F."/>
            <person name="Wong A."/>
            <person name="Wong G.K."/>
            <person name="Wu C.I."/>
            <person name="Wu G."/>
            <person name="Yamamoto D."/>
            <person name="Yang H.P."/>
            <person name="Yang S.P."/>
            <person name="Yorke J.A."/>
            <person name="Yoshida K."/>
            <person name="Zdobnov E."/>
            <person name="Zhang P."/>
            <person name="Zhang Y."/>
            <person name="Zimin A.V."/>
            <person name="Baldwin J."/>
            <person name="Abdouelleil A."/>
            <person name="Abdulkadir J."/>
            <person name="Abebe A."/>
            <person name="Abera B."/>
            <person name="Abreu J."/>
            <person name="Acer S.C."/>
            <person name="Aftuck L."/>
            <person name="Alexander A."/>
            <person name="An P."/>
            <person name="Anderson E."/>
            <person name="Anderson S."/>
            <person name="Arachi H."/>
            <person name="Azer M."/>
            <person name="Bachantsang P."/>
            <person name="Barry A."/>
            <person name="Bayul T."/>
            <person name="Berlin A."/>
            <person name="Bessette D."/>
            <person name="Bloom T."/>
            <person name="Blye J."/>
            <person name="Boguslavskiy L."/>
            <person name="Bonnet C."/>
            <person name="Boukhgalter B."/>
            <person name="Bourzgui I."/>
            <person name="Brown A."/>
            <person name="Cahill P."/>
            <person name="Channer S."/>
            <person name="Cheshatsang Y."/>
            <person name="Chuda L."/>
            <person name="Citroen M."/>
            <person name="Collymore A."/>
            <person name="Cooke P."/>
            <person name="Costello M."/>
            <person name="D'Aco K."/>
            <person name="Daza R."/>
            <person name="De Haan G."/>
            <person name="DeGray S."/>
            <person name="DeMaso C."/>
            <person name="Dhargay N."/>
            <person name="Dooley K."/>
            <person name="Dooley E."/>
            <person name="Doricent M."/>
            <person name="Dorje P."/>
            <person name="Dorjee K."/>
            <person name="Dupes A."/>
            <person name="Elong R."/>
            <person name="Falk J."/>
            <person name="Farina A."/>
            <person name="Faro S."/>
            <person name="Ferguson D."/>
            <person name="Fisher S."/>
            <person name="Foley C.D."/>
            <person name="Franke A."/>
            <person name="Friedrich D."/>
            <person name="Gadbois L."/>
            <person name="Gearin G."/>
            <person name="Gearin C.R."/>
            <person name="Giannoukos G."/>
            <person name="Goode T."/>
            <person name="Graham J."/>
            <person name="Grandbois E."/>
            <person name="Grewal S."/>
            <person name="Gyaltsen K."/>
            <person name="Hafez N."/>
            <person name="Hagos B."/>
            <person name="Hall J."/>
            <person name="Henson C."/>
            <person name="Hollinger A."/>
            <person name="Honan T."/>
            <person name="Huard M.D."/>
            <person name="Hughes L."/>
            <person name="Hurhula B."/>
            <person name="Husby M.E."/>
            <person name="Kamat A."/>
            <person name="Kanga B."/>
            <person name="Kashin S."/>
            <person name="Khazanovich D."/>
            <person name="Kisner P."/>
            <person name="Lance K."/>
            <person name="Lara M."/>
            <person name="Lee W."/>
            <person name="Lennon N."/>
            <person name="Letendre F."/>
            <person name="LeVine R."/>
            <person name="Lipovsky A."/>
            <person name="Liu X."/>
            <person name="Liu J."/>
            <person name="Liu S."/>
            <person name="Lokyitsang T."/>
            <person name="Lokyitsang Y."/>
            <person name="Lubonja R."/>
            <person name="Lui A."/>
            <person name="MacDonald P."/>
            <person name="Magnisalis V."/>
            <person name="Maru K."/>
            <person name="Matthews C."/>
            <person name="McCusker W."/>
            <person name="McDonough S."/>
            <person name="Mehta T."/>
            <person name="Meldrim J."/>
            <person name="Meneus L."/>
            <person name="Mihai O."/>
            <person name="Mihalev A."/>
            <person name="Mihova T."/>
            <person name="Mittelman R."/>
            <person name="Mlenga V."/>
            <person name="Montmayeur A."/>
            <person name="Mulrain L."/>
            <person name="Navidi A."/>
            <person name="Naylor J."/>
            <person name="Negash T."/>
            <person name="Nguyen T."/>
            <person name="Nguyen N."/>
            <person name="Nicol R."/>
            <person name="Norbu C."/>
            <person name="Norbu N."/>
            <person name="Novod N."/>
            <person name="O'Neill B."/>
            <person name="Osman S."/>
            <person name="Markiewicz E."/>
            <person name="Oyono O.L."/>
            <person name="Patti C."/>
            <person name="Phunkhang P."/>
            <person name="Pierre F."/>
            <person name="Priest M."/>
            <person name="Raghuraman S."/>
            <person name="Rege F."/>
            <person name="Reyes R."/>
            <person name="Rise C."/>
            <person name="Rogov P."/>
            <person name="Ross K."/>
            <person name="Ryan E."/>
            <person name="Settipalli S."/>
            <person name="Shea T."/>
            <person name="Sherpa N."/>
            <person name="Shi L."/>
            <person name="Shih D."/>
            <person name="Sparrow T."/>
            <person name="Spaulding J."/>
            <person name="Stalker J."/>
            <person name="Stange-Thomann N."/>
            <person name="Stavropoulos S."/>
            <person name="Stone C."/>
            <person name="Strader C."/>
            <person name="Tesfaye S."/>
            <person name="Thomson T."/>
            <person name="Thoulutsang Y."/>
            <person name="Thoulutsang D."/>
            <person name="Topham K."/>
            <person name="Topping I."/>
            <person name="Tsamla T."/>
            <person name="Vassiliev H."/>
            <person name="Vo A."/>
            <person name="Wangchuk T."/>
            <person name="Wangdi T."/>
            <person name="Weiand M."/>
            <person name="Wilkinson J."/>
            <person name="Wilson A."/>
            <person name="Yadav S."/>
            <person name="Young G."/>
            <person name="Yu Q."/>
            <person name="Zembek L."/>
            <person name="Zhong D."/>
            <person name="Zimmer A."/>
            <person name="Zwirko Z."/>
            <person name="Jaffe D.B."/>
            <person name="Alvarez P."/>
            <person name="Brockman W."/>
            <person name="Butler J."/>
            <person name="Chin C."/>
            <person name="Gnerre S."/>
            <person name="Grabherr M."/>
            <person name="Kleber M."/>
            <person name="Mauceli E."/>
            <person name="MacCallum I."/>
        </authorList>
    </citation>
    <scope>NUCLEOTIDE SEQUENCE [LARGE SCALE GENOMIC DNA]</scope>
    <source>
        <strain evidence="3">Tucson 15287-2541.00</strain>
    </source>
</reference>
<name>B4J4N1_DROGR</name>
<dbReference type="InParanoid" id="B4J4N1"/>
<dbReference type="InterPro" id="IPR010800">
    <property type="entry name" value="GRP"/>
</dbReference>
<keyword evidence="1" id="KW-0732">Signal</keyword>
<evidence type="ECO:0000256" key="1">
    <source>
        <dbReference type="SAM" id="SignalP"/>
    </source>
</evidence>